<comment type="caution">
    <text evidence="1">The sequence shown here is derived from an EMBL/GenBank/DDBJ whole genome shotgun (WGS) entry which is preliminary data.</text>
</comment>
<gene>
    <name evidence="1" type="ORF">BACCIP111899_04385</name>
</gene>
<name>A0ABM8YHK4_9BACI</name>
<organism evidence="1 2">
    <name type="scientific">Bacillus rhizoplanae</name>
    <dbReference type="NCBI Taxonomy" id="2880966"/>
    <lineage>
        <taxon>Bacteria</taxon>
        <taxon>Bacillati</taxon>
        <taxon>Bacillota</taxon>
        <taxon>Bacilli</taxon>
        <taxon>Bacillales</taxon>
        <taxon>Bacillaceae</taxon>
        <taxon>Bacillus</taxon>
    </lineage>
</organism>
<sequence>MYEHTHEQYMDTNEVKEYLRITSFTFKKLMKENKLTPINKDTWRLDGSFLFQREAVTVLQSQLHTEGITLNQASKQFHVSMYQLCKWIEEGELSYTIQIHRNKETKFVQEEEVKQLAERLDDANALYTYSRKYNVVLFQKFIQGNTIARITSIPKRGNIIVTDEFGNDMTLQEAKESGFFPAYQLSDKPRSHHQKFVKFRFLKTHHLRSDIFQQIDYLLQYVSPRNLRISEEHNFWIIEIRQSLIQVPMQFQQEWIDSLMPYIIEGKLAKRPNNSIYLDSNSVTKSIVLSSSEYQSISNIVSEEKISIEEFITSAIREKLDRYIMKY</sequence>
<keyword evidence="2" id="KW-1185">Reference proteome</keyword>
<dbReference type="RefSeq" id="WP_230577051.1">
    <property type="nucleotide sequence ID" value="NZ_CAKJTI010000064.1"/>
</dbReference>
<evidence type="ECO:0008006" key="3">
    <source>
        <dbReference type="Google" id="ProtNLM"/>
    </source>
</evidence>
<protein>
    <recommendedName>
        <fullName evidence="3">DNA-binding protein</fullName>
    </recommendedName>
</protein>
<accession>A0ABM8YHK4</accession>
<evidence type="ECO:0000313" key="1">
    <source>
        <dbReference type="EMBL" id="CAG9615148.1"/>
    </source>
</evidence>
<proteinExistence type="predicted"/>
<evidence type="ECO:0000313" key="2">
    <source>
        <dbReference type="Proteomes" id="UP000789423"/>
    </source>
</evidence>
<dbReference type="EMBL" id="CAKJTI010000064">
    <property type="protein sequence ID" value="CAG9615148.1"/>
    <property type="molecule type" value="Genomic_DNA"/>
</dbReference>
<dbReference type="Proteomes" id="UP000789423">
    <property type="component" value="Unassembled WGS sequence"/>
</dbReference>
<reference evidence="1 2" key="1">
    <citation type="submission" date="2021-10" db="EMBL/GenBank/DDBJ databases">
        <authorList>
            <person name="Criscuolo A."/>
        </authorList>
    </citation>
    <scope>NUCLEOTIDE SEQUENCE [LARGE SCALE GENOMIC DNA]</scope>
    <source>
        <strain evidence="2">CIP 111899</strain>
    </source>
</reference>